<feature type="region of interest" description="Disordered" evidence="1">
    <location>
        <begin position="134"/>
        <end position="311"/>
    </location>
</feature>
<keyword evidence="3" id="KW-1185">Reference proteome</keyword>
<comment type="caution">
    <text evidence="2">The sequence shown here is derived from an EMBL/GenBank/DDBJ whole genome shotgun (WGS) entry which is preliminary data.</text>
</comment>
<sequence>MLPGMLAQRRDLDFHNCEFFLAKHDVVSVVTGKDVLGDFKAYAIRSNQSSRDALLSSEPRATPLLALESLHMKSCEAVQQFITTNGFSFPPDPKKTRFEDDDDDEDDEDDEEDGNDDDDIASIFSNLLSDRPVLPPVAMPYKKRSDGEVKMTPASSAVPVTHGREVRDERSNNIGRPRTNPPPPPPPPGRQSPEGFIFQNVKPPYTLSQTEELVMELMNGPLPNNFPRTSGPPPPPPPPSGYSSAAQAQAQAPKPPSAIPSWPPVPRGMSVPPPGNYSPANARSIPRQAHNYPPMGPSPARNGSGSGSGGPMVHNARMYDIALTIRWLGHGEARVLASCKASVQALKSTAVTYVTRHASAFDKEGSPPNRNNPMWTGAVRLRRASMRSLHDEEYDLNMELYQEDDLTRFCSGRGMPKFEVEVEDQKEEGI</sequence>
<feature type="region of interest" description="Disordered" evidence="1">
    <location>
        <begin position="83"/>
        <end position="120"/>
    </location>
</feature>
<name>A0AAX6MD73_9PEZI</name>
<gene>
    <name evidence="2" type="ORF">Daesc_008468</name>
</gene>
<feature type="compositionally biased region" description="Basic and acidic residues" evidence="1">
    <location>
        <begin position="162"/>
        <end position="171"/>
    </location>
</feature>
<dbReference type="AlphaFoldDB" id="A0AAX6MD73"/>
<reference evidence="2 3" key="1">
    <citation type="journal article" date="2024" name="Front Chem Biol">
        <title>Unveiling the potential of Daldinia eschscholtzii MFLUCC 19-0629 through bioactivity and bioinformatics studies for enhanced sustainable agriculture production.</title>
        <authorList>
            <person name="Brooks S."/>
            <person name="Weaver J.A."/>
            <person name="Klomchit A."/>
            <person name="Alharthi S.A."/>
            <person name="Onlamun T."/>
            <person name="Nurani R."/>
            <person name="Vong T.K."/>
            <person name="Alberti F."/>
            <person name="Greco C."/>
        </authorList>
    </citation>
    <scope>NUCLEOTIDE SEQUENCE [LARGE SCALE GENOMIC DNA]</scope>
    <source>
        <strain evidence="2">MFLUCC 19-0629</strain>
    </source>
</reference>
<feature type="compositionally biased region" description="Low complexity" evidence="1">
    <location>
        <begin position="241"/>
        <end position="252"/>
    </location>
</feature>
<feature type="compositionally biased region" description="Pro residues" evidence="1">
    <location>
        <begin position="253"/>
        <end position="276"/>
    </location>
</feature>
<accession>A0AAX6MD73</accession>
<evidence type="ECO:0000313" key="3">
    <source>
        <dbReference type="Proteomes" id="UP001369815"/>
    </source>
</evidence>
<proteinExistence type="predicted"/>
<evidence type="ECO:0000256" key="1">
    <source>
        <dbReference type="SAM" id="MobiDB-lite"/>
    </source>
</evidence>
<protein>
    <submittedName>
        <fullName evidence="2">Uncharacterized protein</fullName>
    </submittedName>
</protein>
<feature type="compositionally biased region" description="Pro residues" evidence="1">
    <location>
        <begin position="230"/>
        <end position="240"/>
    </location>
</feature>
<dbReference type="EMBL" id="JBANMG010000008">
    <property type="protein sequence ID" value="KAK6950142.1"/>
    <property type="molecule type" value="Genomic_DNA"/>
</dbReference>
<dbReference type="Proteomes" id="UP001369815">
    <property type="component" value="Unassembled WGS sequence"/>
</dbReference>
<feature type="compositionally biased region" description="Acidic residues" evidence="1">
    <location>
        <begin position="99"/>
        <end position="120"/>
    </location>
</feature>
<feature type="compositionally biased region" description="Pro residues" evidence="1">
    <location>
        <begin position="179"/>
        <end position="190"/>
    </location>
</feature>
<evidence type="ECO:0000313" key="2">
    <source>
        <dbReference type="EMBL" id="KAK6950142.1"/>
    </source>
</evidence>
<organism evidence="2 3">
    <name type="scientific">Daldinia eschscholtzii</name>
    <dbReference type="NCBI Taxonomy" id="292717"/>
    <lineage>
        <taxon>Eukaryota</taxon>
        <taxon>Fungi</taxon>
        <taxon>Dikarya</taxon>
        <taxon>Ascomycota</taxon>
        <taxon>Pezizomycotina</taxon>
        <taxon>Sordariomycetes</taxon>
        <taxon>Xylariomycetidae</taxon>
        <taxon>Xylariales</taxon>
        <taxon>Hypoxylaceae</taxon>
        <taxon>Daldinia</taxon>
    </lineage>
</organism>